<dbReference type="Proteomes" id="UP000319143">
    <property type="component" value="Unassembled WGS sequence"/>
</dbReference>
<feature type="compositionally biased region" description="Low complexity" evidence="1">
    <location>
        <begin position="13"/>
        <end position="27"/>
    </location>
</feature>
<feature type="region of interest" description="Disordered" evidence="1">
    <location>
        <begin position="1"/>
        <end position="40"/>
    </location>
</feature>
<feature type="region of interest" description="Disordered" evidence="1">
    <location>
        <begin position="153"/>
        <end position="176"/>
    </location>
</feature>
<keyword evidence="3" id="KW-1185">Reference proteome</keyword>
<comment type="caution">
    <text evidence="2">The sequence shown here is derived from an EMBL/GenBank/DDBJ whole genome shotgun (WGS) entry which is preliminary data.</text>
</comment>
<feature type="region of interest" description="Disordered" evidence="1">
    <location>
        <begin position="315"/>
        <end position="351"/>
    </location>
</feature>
<evidence type="ECO:0000313" key="3">
    <source>
        <dbReference type="Proteomes" id="UP000319143"/>
    </source>
</evidence>
<feature type="compositionally biased region" description="Basic residues" evidence="1">
    <location>
        <begin position="1"/>
        <end position="12"/>
    </location>
</feature>
<reference evidence="2 3" key="1">
    <citation type="submission" date="2019-02" db="EMBL/GenBank/DDBJ databases">
        <title>Deep-cultivation of Planctomycetes and their phenomic and genomic characterization uncovers novel biology.</title>
        <authorList>
            <person name="Wiegand S."/>
            <person name="Jogler M."/>
            <person name="Boedeker C."/>
            <person name="Pinto D."/>
            <person name="Vollmers J."/>
            <person name="Rivas-Marin E."/>
            <person name="Kohn T."/>
            <person name="Peeters S.H."/>
            <person name="Heuer A."/>
            <person name="Rast P."/>
            <person name="Oberbeckmann S."/>
            <person name="Bunk B."/>
            <person name="Jeske O."/>
            <person name="Meyerdierks A."/>
            <person name="Storesund J.E."/>
            <person name="Kallscheuer N."/>
            <person name="Luecker S."/>
            <person name="Lage O.M."/>
            <person name="Pohl T."/>
            <person name="Merkel B.J."/>
            <person name="Hornburger P."/>
            <person name="Mueller R.-W."/>
            <person name="Bruemmer F."/>
            <person name="Labrenz M."/>
            <person name="Spormann A.M."/>
            <person name="Op Den Camp H."/>
            <person name="Overmann J."/>
            <person name="Amann R."/>
            <person name="Jetten M.S.M."/>
            <person name="Mascher T."/>
            <person name="Medema M.H."/>
            <person name="Devos D.P."/>
            <person name="Kaster A.-K."/>
            <person name="Ovreas L."/>
            <person name="Rohde M."/>
            <person name="Galperin M.Y."/>
            <person name="Jogler C."/>
        </authorList>
    </citation>
    <scope>NUCLEOTIDE SEQUENCE [LARGE SCALE GENOMIC DNA]</scope>
    <source>
        <strain evidence="2 3">Poly41</strain>
    </source>
</reference>
<proteinExistence type="predicted"/>
<dbReference type="EMBL" id="SJPV01000006">
    <property type="protein sequence ID" value="TWU36074.1"/>
    <property type="molecule type" value="Genomic_DNA"/>
</dbReference>
<dbReference type="RefSeq" id="WP_146528110.1">
    <property type="nucleotide sequence ID" value="NZ_SJPV01000006.1"/>
</dbReference>
<dbReference type="AlphaFoldDB" id="A0A5C6DIZ3"/>
<evidence type="ECO:0000313" key="2">
    <source>
        <dbReference type="EMBL" id="TWU36074.1"/>
    </source>
</evidence>
<dbReference type="OrthoDB" id="236804at2"/>
<accession>A0A5C6DIZ3</accession>
<organism evidence="2 3">
    <name type="scientific">Novipirellula artificiosorum</name>
    <dbReference type="NCBI Taxonomy" id="2528016"/>
    <lineage>
        <taxon>Bacteria</taxon>
        <taxon>Pseudomonadati</taxon>
        <taxon>Planctomycetota</taxon>
        <taxon>Planctomycetia</taxon>
        <taxon>Pirellulales</taxon>
        <taxon>Pirellulaceae</taxon>
        <taxon>Novipirellula</taxon>
    </lineage>
</organism>
<sequence length="367" mass="41639">MTRKPRKSRTRPAKSTAAPAKKTTTTTENLAPPRPIASDLTTVDRCNPAVSEARGPAAQTTGPLLEAIAGNESLLQQLVAEISELRAELKVVTEAKATEPVQTNWTQPDHETQQTLDELEQELQTFRIQVNTLEAENRQLCDDNDELRQQNSDLASKVASSNVRQSVNSATSDSNEALSWEQRKQLILRQMEEDTFDAESFINNTIAKHLDESDEDDGESWMIDPADYVEQMHDELEHRMEELDRREREIKELNHLLEQRPGTSDDGVAIGAAAIAGMVDSDELIQEERMRLQQLQAEWEEKFRKSEIEASLERAKLSRERQELSRKTAELEEQLEHLRHDTRQAEQAEGHSRKWLAKLGLASSDID</sequence>
<name>A0A5C6DIZ3_9BACT</name>
<protein>
    <submittedName>
        <fullName evidence="2">Uncharacterized protein</fullName>
    </submittedName>
</protein>
<evidence type="ECO:0000256" key="1">
    <source>
        <dbReference type="SAM" id="MobiDB-lite"/>
    </source>
</evidence>
<gene>
    <name evidence="2" type="ORF">Poly41_38270</name>
</gene>